<gene>
    <name evidence="10" type="ORF">GEV33_003330</name>
</gene>
<keyword evidence="8" id="KW-0472">Membrane</keyword>
<evidence type="ECO:0000256" key="1">
    <source>
        <dbReference type="ARBA" id="ARBA00012493"/>
    </source>
</evidence>
<evidence type="ECO:0000256" key="7">
    <source>
        <dbReference type="ARBA" id="ARBA00022918"/>
    </source>
</evidence>
<comment type="caution">
    <text evidence="10">The sequence shown here is derived from an EMBL/GenBank/DDBJ whole genome shotgun (WGS) entry which is preliminary data.</text>
</comment>
<evidence type="ECO:0000256" key="2">
    <source>
        <dbReference type="ARBA" id="ARBA00022679"/>
    </source>
</evidence>
<dbReference type="GO" id="GO:0003964">
    <property type="term" value="F:RNA-directed DNA polymerase activity"/>
    <property type="evidence" value="ECO:0007669"/>
    <property type="project" value="UniProtKB-KW"/>
</dbReference>
<dbReference type="PANTHER" id="PTHR37984:SF5">
    <property type="entry name" value="PROTEIN NYNRIN-LIKE"/>
    <property type="match status" value="1"/>
</dbReference>
<dbReference type="Gene3D" id="3.30.70.270">
    <property type="match status" value="1"/>
</dbReference>
<dbReference type="InterPro" id="IPR050951">
    <property type="entry name" value="Retrovirus_Pol_polyprotein"/>
</dbReference>
<dbReference type="PANTHER" id="PTHR37984">
    <property type="entry name" value="PROTEIN CBG26694"/>
    <property type="match status" value="1"/>
</dbReference>
<proteinExistence type="predicted"/>
<evidence type="ECO:0000256" key="4">
    <source>
        <dbReference type="ARBA" id="ARBA00022722"/>
    </source>
</evidence>
<evidence type="ECO:0000256" key="8">
    <source>
        <dbReference type="SAM" id="Phobius"/>
    </source>
</evidence>
<dbReference type="CDD" id="cd09274">
    <property type="entry name" value="RNase_HI_RT_Ty3"/>
    <property type="match status" value="1"/>
</dbReference>
<reference evidence="10" key="2">
    <citation type="submission" date="2021-08" db="EMBL/GenBank/DDBJ databases">
        <authorList>
            <person name="Eriksson T."/>
        </authorList>
    </citation>
    <scope>NUCLEOTIDE SEQUENCE</scope>
    <source>
        <strain evidence="10">Stoneville</strain>
        <tissue evidence="10">Whole head</tissue>
    </source>
</reference>
<name>A0A8J6HT45_TENMO</name>
<keyword evidence="4" id="KW-0540">Nuclease</keyword>
<dbReference type="EMBL" id="JABDTM020014480">
    <property type="protein sequence ID" value="KAH0819461.1"/>
    <property type="molecule type" value="Genomic_DNA"/>
</dbReference>
<keyword evidence="5" id="KW-0255">Endonuclease</keyword>
<protein>
    <recommendedName>
        <fullName evidence="1">RNA-directed DNA polymerase</fullName>
        <ecNumber evidence="1">2.7.7.49</ecNumber>
    </recommendedName>
</protein>
<evidence type="ECO:0000313" key="10">
    <source>
        <dbReference type="EMBL" id="KAH0819461.1"/>
    </source>
</evidence>
<keyword evidence="7" id="KW-0695">RNA-directed DNA polymerase</keyword>
<dbReference type="GO" id="GO:0004519">
    <property type="term" value="F:endonuclease activity"/>
    <property type="evidence" value="ECO:0007669"/>
    <property type="project" value="UniProtKB-KW"/>
</dbReference>
<dbReference type="Pfam" id="PF17917">
    <property type="entry name" value="RT_RNaseH"/>
    <property type="match status" value="1"/>
</dbReference>
<dbReference type="InterPro" id="IPR043502">
    <property type="entry name" value="DNA/RNA_pol_sf"/>
</dbReference>
<sequence length="252" mass="29113">MNRKKCEFLKDELRYLGHIVDSRGVRTDPSKIECMLNYPRPTSVKELRRFVGLISWYRKFVRNFSTIVYPLTRLTRKNQRFCWSPEADQAFLDIKNCLVTAPILASPDFSLPFVLQYGEKVIAYASRALSPLECKYSATELECLAVLYVIAKFRPYLEGIKFTVVTDHSSLLWLHKLQNPSGRLVRWSLRLQGYSFDIVHRKAQSTSGITLCGIGSWIVLISTLVFMFAIGKFFIYRDLAYLQDIPMRIGSS</sequence>
<dbReference type="EC" id="2.7.7.49" evidence="1"/>
<keyword evidence="2" id="KW-0808">Transferase</keyword>
<dbReference type="FunFam" id="3.30.70.270:FF:000020">
    <property type="entry name" value="Transposon Tf2-6 polyprotein-like Protein"/>
    <property type="match status" value="1"/>
</dbReference>
<keyword evidence="11" id="KW-1185">Reference proteome</keyword>
<reference evidence="10" key="1">
    <citation type="journal article" date="2020" name="J Insects Food Feed">
        <title>The yellow mealworm (Tenebrio molitor) genome: a resource for the emerging insects as food and feed industry.</title>
        <authorList>
            <person name="Eriksson T."/>
            <person name="Andere A."/>
            <person name="Kelstrup H."/>
            <person name="Emery V."/>
            <person name="Picard C."/>
        </authorList>
    </citation>
    <scope>NUCLEOTIDE SEQUENCE</scope>
    <source>
        <strain evidence="10">Stoneville</strain>
        <tissue evidence="10">Whole head</tissue>
    </source>
</reference>
<keyword evidence="8" id="KW-0812">Transmembrane</keyword>
<dbReference type="InterPro" id="IPR041373">
    <property type="entry name" value="RT_RNaseH"/>
</dbReference>
<evidence type="ECO:0000313" key="11">
    <source>
        <dbReference type="Proteomes" id="UP000719412"/>
    </source>
</evidence>
<evidence type="ECO:0000259" key="9">
    <source>
        <dbReference type="Pfam" id="PF17917"/>
    </source>
</evidence>
<evidence type="ECO:0000256" key="6">
    <source>
        <dbReference type="ARBA" id="ARBA00022801"/>
    </source>
</evidence>
<feature type="domain" description="Reverse transcriptase RNase H-like" evidence="9">
    <location>
        <begin position="118"/>
        <end position="194"/>
    </location>
</feature>
<dbReference type="SUPFAM" id="SSF56672">
    <property type="entry name" value="DNA/RNA polymerases"/>
    <property type="match status" value="1"/>
</dbReference>
<accession>A0A8J6HT45</accession>
<keyword evidence="8" id="KW-1133">Transmembrane helix</keyword>
<dbReference type="InterPro" id="IPR043128">
    <property type="entry name" value="Rev_trsase/Diguanyl_cyclase"/>
</dbReference>
<evidence type="ECO:0000256" key="3">
    <source>
        <dbReference type="ARBA" id="ARBA00022695"/>
    </source>
</evidence>
<dbReference type="AlphaFoldDB" id="A0A8J6HT45"/>
<organism evidence="10 11">
    <name type="scientific">Tenebrio molitor</name>
    <name type="common">Yellow mealworm beetle</name>
    <dbReference type="NCBI Taxonomy" id="7067"/>
    <lineage>
        <taxon>Eukaryota</taxon>
        <taxon>Metazoa</taxon>
        <taxon>Ecdysozoa</taxon>
        <taxon>Arthropoda</taxon>
        <taxon>Hexapoda</taxon>
        <taxon>Insecta</taxon>
        <taxon>Pterygota</taxon>
        <taxon>Neoptera</taxon>
        <taxon>Endopterygota</taxon>
        <taxon>Coleoptera</taxon>
        <taxon>Polyphaga</taxon>
        <taxon>Cucujiformia</taxon>
        <taxon>Tenebrionidae</taxon>
        <taxon>Tenebrio</taxon>
    </lineage>
</organism>
<keyword evidence="6" id="KW-0378">Hydrolase</keyword>
<dbReference type="GO" id="GO:0016787">
    <property type="term" value="F:hydrolase activity"/>
    <property type="evidence" value="ECO:0007669"/>
    <property type="project" value="UniProtKB-KW"/>
</dbReference>
<evidence type="ECO:0000256" key="5">
    <source>
        <dbReference type="ARBA" id="ARBA00022759"/>
    </source>
</evidence>
<dbReference type="Proteomes" id="UP000719412">
    <property type="component" value="Unassembled WGS sequence"/>
</dbReference>
<feature type="transmembrane region" description="Helical" evidence="8">
    <location>
        <begin position="214"/>
        <end position="235"/>
    </location>
</feature>
<keyword evidence="3" id="KW-0548">Nucleotidyltransferase</keyword>